<evidence type="ECO:0000313" key="1">
    <source>
        <dbReference type="EMBL" id="KAF0753150.1"/>
    </source>
</evidence>
<organism evidence="1 2">
    <name type="scientific">Aphis craccivora</name>
    <name type="common">Cowpea aphid</name>
    <dbReference type="NCBI Taxonomy" id="307492"/>
    <lineage>
        <taxon>Eukaryota</taxon>
        <taxon>Metazoa</taxon>
        <taxon>Ecdysozoa</taxon>
        <taxon>Arthropoda</taxon>
        <taxon>Hexapoda</taxon>
        <taxon>Insecta</taxon>
        <taxon>Pterygota</taxon>
        <taxon>Neoptera</taxon>
        <taxon>Paraneoptera</taxon>
        <taxon>Hemiptera</taxon>
        <taxon>Sternorrhyncha</taxon>
        <taxon>Aphidomorpha</taxon>
        <taxon>Aphidoidea</taxon>
        <taxon>Aphididae</taxon>
        <taxon>Aphidini</taxon>
        <taxon>Aphis</taxon>
        <taxon>Aphis</taxon>
    </lineage>
</organism>
<proteinExistence type="predicted"/>
<gene>
    <name evidence="1" type="ORF">FWK35_00012974</name>
</gene>
<dbReference type="Proteomes" id="UP000478052">
    <property type="component" value="Unassembled WGS sequence"/>
</dbReference>
<keyword evidence="2" id="KW-1185">Reference proteome</keyword>
<dbReference type="AlphaFoldDB" id="A0A6G0YCH7"/>
<comment type="caution">
    <text evidence="1">The sequence shown here is derived from an EMBL/GenBank/DDBJ whole genome shotgun (WGS) entry which is preliminary data.</text>
</comment>
<reference evidence="1 2" key="1">
    <citation type="submission" date="2019-08" db="EMBL/GenBank/DDBJ databases">
        <title>Whole genome of Aphis craccivora.</title>
        <authorList>
            <person name="Voronova N.V."/>
            <person name="Shulinski R.S."/>
            <person name="Bandarenka Y.V."/>
            <person name="Zhorov D.G."/>
            <person name="Warner D."/>
        </authorList>
    </citation>
    <scope>NUCLEOTIDE SEQUENCE [LARGE SCALE GENOMIC DNA]</scope>
    <source>
        <strain evidence="1">180601</strain>
        <tissue evidence="1">Whole Body</tissue>
    </source>
</reference>
<evidence type="ECO:0000313" key="2">
    <source>
        <dbReference type="Proteomes" id="UP000478052"/>
    </source>
</evidence>
<accession>A0A6G0YCH7</accession>
<protein>
    <submittedName>
        <fullName evidence="1">Uncharacterized protein</fullName>
    </submittedName>
</protein>
<dbReference type="EMBL" id="VUJU01004819">
    <property type="protein sequence ID" value="KAF0753150.1"/>
    <property type="molecule type" value="Genomic_DNA"/>
</dbReference>
<name>A0A6G0YCH7_APHCR</name>
<sequence length="65" mass="7222">MNIIPENQCSFINQIKLFANKQLGLCWSANVQASGAHCFPNSDGGGAEEFISFHENIDVIYAVYR</sequence>